<organism evidence="2 3">
    <name type="scientific">Candidatus Magnetominusculus xianensis</name>
    <dbReference type="NCBI Taxonomy" id="1748249"/>
    <lineage>
        <taxon>Bacteria</taxon>
        <taxon>Pseudomonadati</taxon>
        <taxon>Nitrospirota</taxon>
        <taxon>Nitrospiria</taxon>
        <taxon>Nitrospirales</taxon>
        <taxon>Nitrospiraceae</taxon>
        <taxon>Candidatus Magnetominusculus</taxon>
    </lineage>
</organism>
<evidence type="ECO:0000313" key="3">
    <source>
        <dbReference type="Proteomes" id="UP000060487"/>
    </source>
</evidence>
<dbReference type="Proteomes" id="UP000060487">
    <property type="component" value="Unassembled WGS sequence"/>
</dbReference>
<dbReference type="SUPFAM" id="SSF52317">
    <property type="entry name" value="Class I glutamine amidotransferase-like"/>
    <property type="match status" value="1"/>
</dbReference>
<keyword evidence="2" id="KW-0315">Glutamine amidotransferase</keyword>
<reference evidence="2 3" key="1">
    <citation type="submission" date="2015-11" db="EMBL/GenBank/DDBJ databases">
        <authorList>
            <person name="Lin W."/>
        </authorList>
    </citation>
    <scope>NUCLEOTIDE SEQUENCE [LARGE SCALE GENOMIC DNA]</scope>
    <source>
        <strain evidence="2 3">HCH-1</strain>
    </source>
</reference>
<dbReference type="InterPro" id="IPR017926">
    <property type="entry name" value="GATASE"/>
</dbReference>
<evidence type="ECO:0000259" key="1">
    <source>
        <dbReference type="Pfam" id="PF00117"/>
    </source>
</evidence>
<dbReference type="CDD" id="cd01741">
    <property type="entry name" value="GATase1_1"/>
    <property type="match status" value="1"/>
</dbReference>
<comment type="caution">
    <text evidence="2">The sequence shown here is derived from an EMBL/GenBank/DDBJ whole genome shotgun (WGS) entry which is preliminary data.</text>
</comment>
<accession>A0ABR5SE71</accession>
<dbReference type="PANTHER" id="PTHR42695">
    <property type="entry name" value="GLUTAMINE AMIDOTRANSFERASE YLR126C-RELATED"/>
    <property type="match status" value="1"/>
</dbReference>
<keyword evidence="3" id="KW-1185">Reference proteome</keyword>
<dbReference type="EMBL" id="LNQR01000070">
    <property type="protein sequence ID" value="KWT84058.1"/>
    <property type="molecule type" value="Genomic_DNA"/>
</dbReference>
<name>A0ABR5SE71_9BACT</name>
<dbReference type="PANTHER" id="PTHR42695:SF5">
    <property type="entry name" value="GLUTAMINE AMIDOTRANSFERASE YLR126C-RELATED"/>
    <property type="match status" value="1"/>
</dbReference>
<protein>
    <submittedName>
        <fullName evidence="2">Glutamine amidotransferase</fullName>
    </submittedName>
</protein>
<sequence>MSVLIIKNIEAEGPGTIEDYLKENSIAYTIVNIAHELAPNTDGFDTLIIMGGPMSVNDEDDYLRVEEQIVRQFIGTGRKVLGICLGAQMIAKALGASVYKGPAPEIGWYTIAASEAGIADTAFSRLAVKDTSDLIIFHWHGETFDLPEGAVRLASNALYPNQAFRYGKAVYAFQFHMEVNREMVYSWMKTENMDMAKLKAETEEIYPSYSGRAIAFYKEFFDREL</sequence>
<dbReference type="RefSeq" id="WP_085052594.1">
    <property type="nucleotide sequence ID" value="NZ_LNQR01000070.1"/>
</dbReference>
<proteinExistence type="predicted"/>
<dbReference type="Pfam" id="PF00117">
    <property type="entry name" value="GATase"/>
    <property type="match status" value="1"/>
</dbReference>
<dbReference type="InterPro" id="IPR029062">
    <property type="entry name" value="Class_I_gatase-like"/>
</dbReference>
<dbReference type="InterPro" id="IPR044992">
    <property type="entry name" value="ChyE-like"/>
</dbReference>
<dbReference type="Gene3D" id="3.40.50.880">
    <property type="match status" value="1"/>
</dbReference>
<gene>
    <name evidence="2" type="ORF">ASN18_1985</name>
</gene>
<evidence type="ECO:0000313" key="2">
    <source>
        <dbReference type="EMBL" id="KWT84058.1"/>
    </source>
</evidence>
<dbReference type="PROSITE" id="PS51273">
    <property type="entry name" value="GATASE_TYPE_1"/>
    <property type="match status" value="1"/>
</dbReference>
<feature type="domain" description="Glutamine amidotransferase" evidence="1">
    <location>
        <begin position="17"/>
        <end position="180"/>
    </location>
</feature>